<gene>
    <name evidence="1" type="ORF">K3F53_09210</name>
    <name evidence="2" type="ORF">SAMN04489735_100888</name>
</gene>
<reference evidence="1 4" key="2">
    <citation type="submission" date="2021-08" db="EMBL/GenBank/DDBJ databases">
        <title>Complete genome sequence of the strain Aneurinibacillus thermoaerophilus CCM 8960.</title>
        <authorList>
            <person name="Musilova J."/>
            <person name="Kourilova X."/>
            <person name="Pernicova I."/>
            <person name="Bezdicek M."/>
            <person name="Lengerova M."/>
            <person name="Obruca S."/>
            <person name="Sedlar K."/>
        </authorList>
    </citation>
    <scope>NUCLEOTIDE SEQUENCE [LARGE SCALE GENOMIC DNA]</scope>
    <source>
        <strain evidence="1 4">CCM 8960</strain>
    </source>
</reference>
<evidence type="ECO:0000313" key="2">
    <source>
        <dbReference type="EMBL" id="SDH01941.1"/>
    </source>
</evidence>
<name>A0A1G7YZM6_ANETH</name>
<dbReference type="Proteomes" id="UP000826616">
    <property type="component" value="Chromosome"/>
</dbReference>
<reference evidence="2 3" key="1">
    <citation type="submission" date="2016-10" db="EMBL/GenBank/DDBJ databases">
        <authorList>
            <person name="de Groot N.N."/>
        </authorList>
    </citation>
    <scope>NUCLEOTIDE SEQUENCE [LARGE SCALE GENOMIC DNA]</scope>
    <source>
        <strain evidence="2 3">L 420-91</strain>
    </source>
</reference>
<dbReference type="PIRSF" id="PIRSF016498">
    <property type="entry name" value="UCP016498"/>
    <property type="match status" value="1"/>
</dbReference>
<protein>
    <submittedName>
        <fullName evidence="1">DUF2203 domain-containing protein</fullName>
    </submittedName>
</protein>
<sequence>MSKKYFTVAEANQLLPMIREEIAALQQIRNEFRQKYLELTTYKKRHVQQAALDTQEEYIFKLESSMEFLEIQAKMHVNNIRNQGAQLKEIEPGLVDFPTIINGEEALLCWREGEEKITHYHGLYDGFAGRKKLE</sequence>
<proteinExistence type="predicted"/>
<accession>A0A1G7YZM6</accession>
<evidence type="ECO:0000313" key="4">
    <source>
        <dbReference type="Proteomes" id="UP000826616"/>
    </source>
</evidence>
<dbReference type="AlphaFoldDB" id="A0A1G7YZM6"/>
<dbReference type="Pfam" id="PF09969">
    <property type="entry name" value="DUF2203"/>
    <property type="match status" value="1"/>
</dbReference>
<dbReference type="EMBL" id="FNDE01000008">
    <property type="protein sequence ID" value="SDH01941.1"/>
    <property type="molecule type" value="Genomic_DNA"/>
</dbReference>
<evidence type="ECO:0000313" key="1">
    <source>
        <dbReference type="EMBL" id="QYY44323.1"/>
    </source>
</evidence>
<dbReference type="OrthoDB" id="9802910at2"/>
<dbReference type="Proteomes" id="UP000198956">
    <property type="component" value="Unassembled WGS sequence"/>
</dbReference>
<dbReference type="GeneID" id="97141546"/>
<organism evidence="2 3">
    <name type="scientific">Aneurinibacillus thermoaerophilus</name>
    <dbReference type="NCBI Taxonomy" id="143495"/>
    <lineage>
        <taxon>Bacteria</taxon>
        <taxon>Bacillati</taxon>
        <taxon>Bacillota</taxon>
        <taxon>Bacilli</taxon>
        <taxon>Bacillales</taxon>
        <taxon>Paenibacillaceae</taxon>
        <taxon>Aneurinibacillus group</taxon>
        <taxon>Aneurinibacillus</taxon>
    </lineage>
</organism>
<dbReference type="InterPro" id="IPR018699">
    <property type="entry name" value="DUF2203"/>
</dbReference>
<keyword evidence="4" id="KW-1185">Reference proteome</keyword>
<evidence type="ECO:0000313" key="3">
    <source>
        <dbReference type="Proteomes" id="UP000198956"/>
    </source>
</evidence>
<dbReference type="RefSeq" id="WP_057898858.1">
    <property type="nucleotide sequence ID" value="NZ_CP080764.1"/>
</dbReference>
<dbReference type="EMBL" id="CP080764">
    <property type="protein sequence ID" value="QYY44323.1"/>
    <property type="molecule type" value="Genomic_DNA"/>
</dbReference>